<dbReference type="InterPro" id="IPR017871">
    <property type="entry name" value="ABC_transporter-like_CS"/>
</dbReference>
<gene>
    <name evidence="10" type="ORF">GCM10011591_11940</name>
</gene>
<organism evidence="10 11">
    <name type="scientific">Nocardia camponoti</name>
    <dbReference type="NCBI Taxonomy" id="1616106"/>
    <lineage>
        <taxon>Bacteria</taxon>
        <taxon>Bacillati</taxon>
        <taxon>Actinomycetota</taxon>
        <taxon>Actinomycetes</taxon>
        <taxon>Mycobacteriales</taxon>
        <taxon>Nocardiaceae</taxon>
        <taxon>Nocardia</taxon>
    </lineage>
</organism>
<evidence type="ECO:0000256" key="1">
    <source>
        <dbReference type="ARBA" id="ARBA00004202"/>
    </source>
</evidence>
<proteinExistence type="inferred from homology"/>
<reference evidence="10" key="1">
    <citation type="journal article" date="2014" name="Int. J. Syst. Evol. Microbiol.">
        <title>Complete genome sequence of Corynebacterium casei LMG S-19264T (=DSM 44701T), isolated from a smear-ripened cheese.</title>
        <authorList>
            <consortium name="US DOE Joint Genome Institute (JGI-PGF)"/>
            <person name="Walter F."/>
            <person name="Albersmeier A."/>
            <person name="Kalinowski J."/>
            <person name="Ruckert C."/>
        </authorList>
    </citation>
    <scope>NUCLEOTIDE SEQUENCE</scope>
    <source>
        <strain evidence="10">CGMCC 4.7278</strain>
    </source>
</reference>
<dbReference type="PROSITE" id="PS00211">
    <property type="entry name" value="ABC_TRANSPORTER_1"/>
    <property type="match status" value="1"/>
</dbReference>
<dbReference type="RefSeq" id="WP_188827759.1">
    <property type="nucleotide sequence ID" value="NZ_BMMW01000001.1"/>
</dbReference>
<accession>A0A917QBW7</accession>
<dbReference type="GO" id="GO:0016887">
    <property type="term" value="F:ATP hydrolysis activity"/>
    <property type="evidence" value="ECO:0007669"/>
    <property type="project" value="InterPro"/>
</dbReference>
<feature type="domain" description="ABC transporter" evidence="9">
    <location>
        <begin position="2"/>
        <end position="247"/>
    </location>
</feature>
<evidence type="ECO:0000256" key="3">
    <source>
        <dbReference type="ARBA" id="ARBA00022448"/>
    </source>
</evidence>
<dbReference type="PROSITE" id="PS50893">
    <property type="entry name" value="ABC_TRANSPORTER_2"/>
    <property type="match status" value="1"/>
</dbReference>
<dbReference type="PANTHER" id="PTHR43166:SF9">
    <property type="entry name" value="GLUTAMATE_ASPARTATE IMPORT ATP-BINDING PROTEIN GLTL"/>
    <property type="match status" value="1"/>
</dbReference>
<name>A0A917QBW7_9NOCA</name>
<dbReference type="GO" id="GO:0015424">
    <property type="term" value="F:ABC-type amino acid transporter activity"/>
    <property type="evidence" value="ECO:0007669"/>
    <property type="project" value="InterPro"/>
</dbReference>
<keyword evidence="5" id="KW-0547">Nucleotide-binding</keyword>
<dbReference type="AlphaFoldDB" id="A0A917QBW7"/>
<dbReference type="Pfam" id="PF00005">
    <property type="entry name" value="ABC_tran"/>
    <property type="match status" value="1"/>
</dbReference>
<evidence type="ECO:0000256" key="7">
    <source>
        <dbReference type="ARBA" id="ARBA00022970"/>
    </source>
</evidence>
<comment type="subcellular location">
    <subcellularLocation>
        <location evidence="1">Cell membrane</location>
        <topology evidence="1">Peripheral membrane protein</topology>
    </subcellularLocation>
</comment>
<evidence type="ECO:0000256" key="8">
    <source>
        <dbReference type="ARBA" id="ARBA00023136"/>
    </source>
</evidence>
<dbReference type="InterPro" id="IPR027417">
    <property type="entry name" value="P-loop_NTPase"/>
</dbReference>
<keyword evidence="3" id="KW-0813">Transport</keyword>
<keyword evidence="7" id="KW-0029">Amino-acid transport</keyword>
<sequence length="249" mass="27368">MIEITSLTKSYSDNVVLRELSLKVLPGEVVAVIGPSGSGKSTLLRCVNMLEVPDSGRIEIGGRTVEYTPNKRGKLGLLDQFRLTWLRREIAMVFQQFNLWPHRTVLGNLLEGATVVNGRKRDEAVAAALAKLKSVGLGEKAHAYPADLSGGQQQRVAICRALMMEPKAILFDEPTSALDPELVGEVLELMTELARSGMTMMIVTHEMKFAREVADRVIFMENGGIVAEGPPDEVFAHPRLQSYASRLSH</sequence>
<dbReference type="InterPro" id="IPR003593">
    <property type="entry name" value="AAA+_ATPase"/>
</dbReference>
<dbReference type="Proteomes" id="UP000612956">
    <property type="component" value="Unassembled WGS sequence"/>
</dbReference>
<evidence type="ECO:0000313" key="10">
    <source>
        <dbReference type="EMBL" id="GGK42036.1"/>
    </source>
</evidence>
<keyword evidence="11" id="KW-1185">Reference proteome</keyword>
<dbReference type="PANTHER" id="PTHR43166">
    <property type="entry name" value="AMINO ACID IMPORT ATP-BINDING PROTEIN"/>
    <property type="match status" value="1"/>
</dbReference>
<evidence type="ECO:0000256" key="6">
    <source>
        <dbReference type="ARBA" id="ARBA00022840"/>
    </source>
</evidence>
<dbReference type="InterPro" id="IPR050086">
    <property type="entry name" value="MetN_ABC_transporter-like"/>
</dbReference>
<evidence type="ECO:0000313" key="11">
    <source>
        <dbReference type="Proteomes" id="UP000612956"/>
    </source>
</evidence>
<dbReference type="EMBL" id="BMMW01000001">
    <property type="protein sequence ID" value="GGK42036.1"/>
    <property type="molecule type" value="Genomic_DNA"/>
</dbReference>
<reference evidence="10" key="2">
    <citation type="submission" date="2020-09" db="EMBL/GenBank/DDBJ databases">
        <authorList>
            <person name="Sun Q."/>
            <person name="Zhou Y."/>
        </authorList>
    </citation>
    <scope>NUCLEOTIDE SEQUENCE</scope>
    <source>
        <strain evidence="10">CGMCC 4.7278</strain>
    </source>
</reference>
<evidence type="ECO:0000256" key="2">
    <source>
        <dbReference type="ARBA" id="ARBA00005417"/>
    </source>
</evidence>
<protein>
    <submittedName>
        <fullName evidence="10">Glutamine ABC transporter ATP-binding protein</fullName>
    </submittedName>
</protein>
<keyword evidence="6 10" id="KW-0067">ATP-binding</keyword>
<keyword evidence="4" id="KW-1003">Cell membrane</keyword>
<comment type="caution">
    <text evidence="10">The sequence shown here is derived from an EMBL/GenBank/DDBJ whole genome shotgun (WGS) entry which is preliminary data.</text>
</comment>
<keyword evidence="8" id="KW-0472">Membrane</keyword>
<dbReference type="SUPFAM" id="SSF52540">
    <property type="entry name" value="P-loop containing nucleoside triphosphate hydrolases"/>
    <property type="match status" value="1"/>
</dbReference>
<evidence type="ECO:0000256" key="5">
    <source>
        <dbReference type="ARBA" id="ARBA00022741"/>
    </source>
</evidence>
<dbReference type="InterPro" id="IPR030679">
    <property type="entry name" value="ABC_ATPase_HisP-typ"/>
</dbReference>
<dbReference type="GO" id="GO:0005886">
    <property type="term" value="C:plasma membrane"/>
    <property type="evidence" value="ECO:0007669"/>
    <property type="project" value="UniProtKB-SubCell"/>
</dbReference>
<evidence type="ECO:0000256" key="4">
    <source>
        <dbReference type="ARBA" id="ARBA00022475"/>
    </source>
</evidence>
<dbReference type="Gene3D" id="3.40.50.300">
    <property type="entry name" value="P-loop containing nucleotide triphosphate hydrolases"/>
    <property type="match status" value="1"/>
</dbReference>
<evidence type="ECO:0000259" key="9">
    <source>
        <dbReference type="PROSITE" id="PS50893"/>
    </source>
</evidence>
<dbReference type="CDD" id="cd03262">
    <property type="entry name" value="ABC_HisP_GlnQ"/>
    <property type="match status" value="1"/>
</dbReference>
<dbReference type="InterPro" id="IPR003439">
    <property type="entry name" value="ABC_transporter-like_ATP-bd"/>
</dbReference>
<dbReference type="GO" id="GO:0005524">
    <property type="term" value="F:ATP binding"/>
    <property type="evidence" value="ECO:0007669"/>
    <property type="project" value="UniProtKB-KW"/>
</dbReference>
<dbReference type="SMART" id="SM00382">
    <property type="entry name" value="AAA"/>
    <property type="match status" value="1"/>
</dbReference>
<dbReference type="PIRSF" id="PIRSF039085">
    <property type="entry name" value="ABC_ATPase_HisP"/>
    <property type="match status" value="1"/>
</dbReference>
<comment type="similarity">
    <text evidence="2">Belongs to the ABC transporter superfamily.</text>
</comment>